<dbReference type="WBParaSite" id="SSLN_0001572001-mRNA-1">
    <property type="protein sequence ID" value="SSLN_0001572001-mRNA-1"/>
    <property type="gene ID" value="SSLN_0001572001"/>
</dbReference>
<name>A0A183TFA5_SCHSO</name>
<evidence type="ECO:0000313" key="3">
    <source>
        <dbReference type="WBParaSite" id="SSLN_0001572001-mRNA-1"/>
    </source>
</evidence>
<organism evidence="3">
    <name type="scientific">Schistocephalus solidus</name>
    <name type="common">Tapeworm</name>
    <dbReference type="NCBI Taxonomy" id="70667"/>
    <lineage>
        <taxon>Eukaryota</taxon>
        <taxon>Metazoa</taxon>
        <taxon>Spiralia</taxon>
        <taxon>Lophotrochozoa</taxon>
        <taxon>Platyhelminthes</taxon>
        <taxon>Cestoda</taxon>
        <taxon>Eucestoda</taxon>
        <taxon>Diphyllobothriidea</taxon>
        <taxon>Diphyllobothriidae</taxon>
        <taxon>Schistocephalus</taxon>
    </lineage>
</organism>
<accession>A0A183TFA5</accession>
<keyword evidence="2" id="KW-1185">Reference proteome</keyword>
<dbReference type="OrthoDB" id="2192946at2759"/>
<reference evidence="3" key="1">
    <citation type="submission" date="2016-06" db="UniProtKB">
        <authorList>
            <consortium name="WormBaseParasite"/>
        </authorList>
    </citation>
    <scope>IDENTIFICATION</scope>
</reference>
<dbReference type="AlphaFoldDB" id="A0A183TFA5"/>
<protein>
    <submittedName>
        <fullName evidence="1 3">Uncharacterized protein</fullName>
    </submittedName>
</protein>
<dbReference type="Proteomes" id="UP000275846">
    <property type="component" value="Unassembled WGS sequence"/>
</dbReference>
<sequence length="229" mass="24913">MTALYVLSLVLRCGPCRFQTTFCTRPKAWLTLTIRFAISSLTLVLREIFLPLYVRKSPDFSLAPLTDVSCGEDGIGWRLMHDNCLLSVDAKSEVFTGGSEEVNAPLHFLFCRCIECAVVSGEKFVDDGCGYTRAEVHPTLFEESAIHLVGDADPGAFAAPGTSLVTGGRRSPCRLFHGVGGSHIGFREQSLLRVSVQMIEENAGVDLSGDVQQRDSSVVVAELVVPFLL</sequence>
<proteinExistence type="predicted"/>
<evidence type="ECO:0000313" key="1">
    <source>
        <dbReference type="EMBL" id="VDM01540.1"/>
    </source>
</evidence>
<gene>
    <name evidence="1" type="ORF">SSLN_LOCUS15154</name>
</gene>
<reference evidence="1 2" key="2">
    <citation type="submission" date="2018-11" db="EMBL/GenBank/DDBJ databases">
        <authorList>
            <consortium name="Pathogen Informatics"/>
        </authorList>
    </citation>
    <scope>NUCLEOTIDE SEQUENCE [LARGE SCALE GENOMIC DNA]</scope>
    <source>
        <strain evidence="1 2">NST_G2</strain>
    </source>
</reference>
<dbReference type="EMBL" id="UYSU01039647">
    <property type="protein sequence ID" value="VDM01540.1"/>
    <property type="molecule type" value="Genomic_DNA"/>
</dbReference>
<evidence type="ECO:0000313" key="2">
    <source>
        <dbReference type="Proteomes" id="UP000275846"/>
    </source>
</evidence>